<sequence length="277" mass="29972">MTLPAGTALQDGQYILDGIYREDALGLMYLATHVPTGQVVQVRCLHPKNNDSDVWDQLTEQITELGQQRHPHVIAPLTCFYEQGHVFVVMATGVGQPLSTLVTPAQPLTAQQSVAYVQQVAAGLNAISQAGPFTVDIGPAHVWCHLGNDQIVLAGLGLPPEMNTDPGEEVAQPALARAHQDIAALARLLHFCLTGEAVETTHAPDVCLKQCRPDLNEVYGNAIHCGLHSPPDQVETWLALLVSYGGTTPIPTPHRCQRQWPPHCLDPAGIQPCWLPQ</sequence>
<evidence type="ECO:0000259" key="1">
    <source>
        <dbReference type="PROSITE" id="PS50011"/>
    </source>
</evidence>
<dbReference type="SUPFAM" id="SSF56112">
    <property type="entry name" value="Protein kinase-like (PK-like)"/>
    <property type="match status" value="1"/>
</dbReference>
<organism evidence="2 3">
    <name type="scientific">Halomicronema hongdechloris C2206</name>
    <dbReference type="NCBI Taxonomy" id="1641165"/>
    <lineage>
        <taxon>Bacteria</taxon>
        <taxon>Bacillati</taxon>
        <taxon>Cyanobacteriota</taxon>
        <taxon>Cyanophyceae</taxon>
        <taxon>Nodosilineales</taxon>
        <taxon>Nodosilineaceae</taxon>
        <taxon>Halomicronema</taxon>
    </lineage>
</organism>
<proteinExistence type="predicted"/>
<dbReference type="Gene3D" id="3.30.200.20">
    <property type="entry name" value="Phosphorylase Kinase, domain 1"/>
    <property type="match status" value="1"/>
</dbReference>
<evidence type="ECO:0000313" key="2">
    <source>
        <dbReference type="EMBL" id="ASC74229.1"/>
    </source>
</evidence>
<gene>
    <name evidence="2" type="ORF">XM38_052040</name>
</gene>
<dbReference type="AlphaFoldDB" id="A0A1Z3HVA6"/>
<dbReference type="InterPro" id="IPR011009">
    <property type="entry name" value="Kinase-like_dom_sf"/>
</dbReference>
<dbReference type="GO" id="GO:0005524">
    <property type="term" value="F:ATP binding"/>
    <property type="evidence" value="ECO:0007669"/>
    <property type="project" value="InterPro"/>
</dbReference>
<protein>
    <recommendedName>
        <fullName evidence="1">Protein kinase domain-containing protein</fullName>
    </recommendedName>
</protein>
<reference evidence="2 3" key="1">
    <citation type="journal article" date="2016" name="Biochim. Biophys. Acta">
        <title>Characterization of red-shifted phycobilisomes isolated from the chlorophyll f-containing cyanobacterium Halomicronema hongdechloris.</title>
        <authorList>
            <person name="Li Y."/>
            <person name="Lin Y."/>
            <person name="Garvey C.J."/>
            <person name="Birch D."/>
            <person name="Corkery R.W."/>
            <person name="Loughlin P.C."/>
            <person name="Scheer H."/>
            <person name="Willows R.D."/>
            <person name="Chen M."/>
        </authorList>
    </citation>
    <scope>NUCLEOTIDE SEQUENCE [LARGE SCALE GENOMIC DNA]</scope>
    <source>
        <strain evidence="2 3">C2206</strain>
    </source>
</reference>
<dbReference type="Gene3D" id="1.10.510.10">
    <property type="entry name" value="Transferase(Phosphotransferase) domain 1"/>
    <property type="match status" value="1"/>
</dbReference>
<dbReference type="Proteomes" id="UP000191901">
    <property type="component" value="Chromosome"/>
</dbReference>
<name>A0A1Z3HVA6_9CYAN</name>
<feature type="domain" description="Protein kinase" evidence="1">
    <location>
        <begin position="14"/>
        <end position="277"/>
    </location>
</feature>
<dbReference type="PROSITE" id="PS50011">
    <property type="entry name" value="PROTEIN_KINASE_DOM"/>
    <property type="match status" value="1"/>
</dbReference>
<dbReference type="RefSeq" id="WP_080811151.1">
    <property type="nucleotide sequence ID" value="NZ_CP021983.2"/>
</dbReference>
<dbReference type="GO" id="GO:0004672">
    <property type="term" value="F:protein kinase activity"/>
    <property type="evidence" value="ECO:0007669"/>
    <property type="project" value="InterPro"/>
</dbReference>
<keyword evidence="3" id="KW-1185">Reference proteome</keyword>
<accession>A0A1Z3HVA6</accession>
<dbReference type="InterPro" id="IPR000719">
    <property type="entry name" value="Prot_kinase_dom"/>
</dbReference>
<dbReference type="Pfam" id="PF00069">
    <property type="entry name" value="Pkinase"/>
    <property type="match status" value="1"/>
</dbReference>
<evidence type="ECO:0000313" key="3">
    <source>
        <dbReference type="Proteomes" id="UP000191901"/>
    </source>
</evidence>
<dbReference type="STRING" id="1641165.XM38_16900"/>
<dbReference type="KEGG" id="hhg:XM38_052040"/>
<dbReference type="OrthoDB" id="581647at2"/>
<dbReference type="EMBL" id="CP021983">
    <property type="protein sequence ID" value="ASC74229.1"/>
    <property type="molecule type" value="Genomic_DNA"/>
</dbReference>